<evidence type="ECO:0000256" key="1">
    <source>
        <dbReference type="SAM" id="Phobius"/>
    </source>
</evidence>
<proteinExistence type="predicted"/>
<reference evidence="3" key="1">
    <citation type="submission" date="2017-05" db="EMBL/GenBank/DDBJ databases">
        <title>The Genome Sequence of EEnterococcus faecalis 9F2_4866.</title>
        <authorList>
            <consortium name="The Broad Institute Genomics Platform"/>
            <consortium name="The Broad Institute Genomic Center for Infectious Diseases"/>
            <person name="Earl A."/>
            <person name="Manson A."/>
            <person name="Schwartman J."/>
            <person name="Gilmore M."/>
            <person name="Abouelleil A."/>
            <person name="Cao P."/>
            <person name="Chapman S."/>
            <person name="Cusick C."/>
            <person name="Shea T."/>
            <person name="Young S."/>
            <person name="Neafsey D."/>
            <person name="Nusbaum C."/>
            <person name="Birren B."/>
        </authorList>
    </citation>
    <scope>NUCLEOTIDE SEQUENCE [LARGE SCALE GENOMIC DNA]</scope>
    <source>
        <strain evidence="3">12C11_DIV0727</strain>
    </source>
</reference>
<accession>A0ABZ2TB31</accession>
<keyword evidence="1" id="KW-1133">Transmembrane helix</keyword>
<sequence length="127" mass="14739">MHLLICGLVFLIFDNHFNVFMSENHFTEIIILGFFIDLIVGVIFCILASKLSQKSISFKDLSVDRYSIWLEILSILISFILIGTILLESDLKIEVDKSQFQAWFIFVYPANASTKIYKHFEKIKIVN</sequence>
<keyword evidence="1" id="KW-0472">Membrane</keyword>
<feature type="transmembrane region" description="Helical" evidence="1">
    <location>
        <begin position="68"/>
        <end position="87"/>
    </location>
</feature>
<keyword evidence="3" id="KW-1185">Reference proteome</keyword>
<keyword evidence="1" id="KW-0812">Transmembrane</keyword>
<gene>
    <name evidence="2" type="ORF">A5866_002111</name>
</gene>
<feature type="transmembrane region" description="Helical" evidence="1">
    <location>
        <begin position="31"/>
        <end position="48"/>
    </location>
</feature>
<evidence type="ECO:0000313" key="3">
    <source>
        <dbReference type="Proteomes" id="UP000195080"/>
    </source>
</evidence>
<dbReference type="EMBL" id="CP147248">
    <property type="protein sequence ID" value="WYJ87027.1"/>
    <property type="molecule type" value="Genomic_DNA"/>
</dbReference>
<reference evidence="2 3" key="2">
    <citation type="submission" date="2024-03" db="EMBL/GenBank/DDBJ databases">
        <title>The Genome Sequence of Enterococcus sp. DIV0727d.</title>
        <authorList>
            <consortium name="The Broad Institute Genomics Platform"/>
            <consortium name="The Broad Institute Microbial Omics Core"/>
            <consortium name="The Broad Institute Genomic Center for Infectious Diseases"/>
            <person name="Earl A."/>
            <person name="Manson A."/>
            <person name="Gilmore M."/>
            <person name="Schwartman J."/>
            <person name="Shea T."/>
            <person name="Abouelleil A."/>
            <person name="Cao P."/>
            <person name="Chapman S."/>
            <person name="Cusick C."/>
            <person name="Young S."/>
            <person name="Neafsey D."/>
            <person name="Nusbaum C."/>
            <person name="Birren B."/>
        </authorList>
    </citation>
    <scope>NUCLEOTIDE SEQUENCE [LARGE SCALE GENOMIC DNA]</scope>
    <source>
        <strain evidence="2 3">12C11_DIV0727</strain>
    </source>
</reference>
<protein>
    <submittedName>
        <fullName evidence="2">Uncharacterized protein</fullName>
    </submittedName>
</protein>
<name>A0ABZ2TB31_9ENTE</name>
<organism evidence="2 3">
    <name type="scientific">Candidatus Enterococcus lemimoniae</name>
    <dbReference type="NCBI Taxonomy" id="1834167"/>
    <lineage>
        <taxon>Bacteria</taxon>
        <taxon>Bacillati</taxon>
        <taxon>Bacillota</taxon>
        <taxon>Bacilli</taxon>
        <taxon>Lactobacillales</taxon>
        <taxon>Enterococcaceae</taxon>
        <taxon>Enterococcus</taxon>
    </lineage>
</organism>
<dbReference type="Proteomes" id="UP000195080">
    <property type="component" value="Chromosome"/>
</dbReference>
<evidence type="ECO:0000313" key="2">
    <source>
        <dbReference type="EMBL" id="WYJ87027.1"/>
    </source>
</evidence>